<gene>
    <name evidence="1" type="ORF">BXP70_15935</name>
</gene>
<reference evidence="1 2" key="1">
    <citation type="submission" date="2017-01" db="EMBL/GenBank/DDBJ databases">
        <title>A new Hymenobacter.</title>
        <authorList>
            <person name="Liang Y."/>
            <person name="Feng F."/>
        </authorList>
    </citation>
    <scope>NUCLEOTIDE SEQUENCE [LARGE SCALE GENOMIC DNA]</scope>
    <source>
        <strain evidence="1">MIMBbqt21</strain>
    </source>
</reference>
<protein>
    <submittedName>
        <fullName evidence="1">Uncharacterized protein</fullName>
    </submittedName>
</protein>
<dbReference type="AlphaFoldDB" id="A0A243WB31"/>
<organism evidence="1 2">
    <name type="scientific">Hymenobacter crusticola</name>
    <dbReference type="NCBI Taxonomy" id="1770526"/>
    <lineage>
        <taxon>Bacteria</taxon>
        <taxon>Pseudomonadati</taxon>
        <taxon>Bacteroidota</taxon>
        <taxon>Cytophagia</taxon>
        <taxon>Cytophagales</taxon>
        <taxon>Hymenobacteraceae</taxon>
        <taxon>Hymenobacter</taxon>
    </lineage>
</organism>
<evidence type="ECO:0000313" key="1">
    <source>
        <dbReference type="EMBL" id="OUJ72805.1"/>
    </source>
</evidence>
<accession>A0A243WB31</accession>
<proteinExistence type="predicted"/>
<dbReference type="Proteomes" id="UP000194873">
    <property type="component" value="Unassembled WGS sequence"/>
</dbReference>
<name>A0A243WB31_9BACT</name>
<evidence type="ECO:0000313" key="2">
    <source>
        <dbReference type="Proteomes" id="UP000194873"/>
    </source>
</evidence>
<sequence>MIDSRSKAFFSVMLLWLFYPDPLKAQQVMASTPLHLFFQANYDSTIIYQSSSSWYESPNYLIIAKQKERIYFFTYRSPYLGTAGVNYPGKLTTSFSKQEQRFRSTTPDTNRYFLPKAIVPATLLRSWQLVRPHQLWALKDDQASGQATNKCVVDDGDENTFYLIDRKAIKTASFYAPDFFEACLGTDLGRQQAIATRDLLRALQRSVIER</sequence>
<dbReference type="EMBL" id="MTSE01000008">
    <property type="protein sequence ID" value="OUJ72805.1"/>
    <property type="molecule type" value="Genomic_DNA"/>
</dbReference>
<keyword evidence="2" id="KW-1185">Reference proteome</keyword>
<dbReference type="OrthoDB" id="881598at2"/>
<comment type="caution">
    <text evidence="1">The sequence shown here is derived from an EMBL/GenBank/DDBJ whole genome shotgun (WGS) entry which is preliminary data.</text>
</comment>
<dbReference type="RefSeq" id="WP_086595085.1">
    <property type="nucleotide sequence ID" value="NZ_MTSE01000008.1"/>
</dbReference>